<comment type="subcellular location">
    <subcellularLocation>
        <location evidence="1">Cell membrane</location>
        <topology evidence="1">Multi-pass membrane protein</topology>
    </subcellularLocation>
</comment>
<evidence type="ECO:0000256" key="2">
    <source>
        <dbReference type="ARBA" id="ARBA00022475"/>
    </source>
</evidence>
<evidence type="ECO:0000313" key="7">
    <source>
        <dbReference type="EMBL" id="GAI03904.1"/>
    </source>
</evidence>
<feature type="transmembrane region" description="Helical" evidence="6">
    <location>
        <begin position="149"/>
        <end position="168"/>
    </location>
</feature>
<keyword evidence="2" id="KW-1003">Cell membrane</keyword>
<feature type="transmembrane region" description="Helical" evidence="6">
    <location>
        <begin position="368"/>
        <end position="388"/>
    </location>
</feature>
<dbReference type="PANTHER" id="PTHR42770">
    <property type="entry name" value="AMINO ACID TRANSPORTER-RELATED"/>
    <property type="match status" value="1"/>
</dbReference>
<protein>
    <recommendedName>
        <fullName evidence="8">Amino acid permease/ SLC12A domain-containing protein</fullName>
    </recommendedName>
</protein>
<feature type="non-terminal residue" evidence="7">
    <location>
        <position position="1"/>
    </location>
</feature>
<evidence type="ECO:0000256" key="5">
    <source>
        <dbReference type="ARBA" id="ARBA00023136"/>
    </source>
</evidence>
<evidence type="ECO:0000256" key="3">
    <source>
        <dbReference type="ARBA" id="ARBA00022692"/>
    </source>
</evidence>
<dbReference type="AlphaFoldDB" id="X1MC20"/>
<feature type="transmembrane region" description="Helical" evidence="6">
    <location>
        <begin position="114"/>
        <end position="137"/>
    </location>
</feature>
<feature type="transmembrane region" description="Helical" evidence="6">
    <location>
        <begin position="35"/>
        <end position="55"/>
    </location>
</feature>
<feature type="transmembrane region" description="Helical" evidence="6">
    <location>
        <begin position="229"/>
        <end position="256"/>
    </location>
</feature>
<feature type="transmembrane region" description="Helical" evidence="6">
    <location>
        <begin position="189"/>
        <end position="209"/>
    </location>
</feature>
<evidence type="ECO:0000256" key="6">
    <source>
        <dbReference type="SAM" id="Phobius"/>
    </source>
</evidence>
<gene>
    <name evidence="7" type="ORF">S06H3_14563</name>
</gene>
<dbReference type="PIRSF" id="PIRSF006060">
    <property type="entry name" value="AA_transporter"/>
    <property type="match status" value="1"/>
</dbReference>
<comment type="caution">
    <text evidence="7">The sequence shown here is derived from an EMBL/GenBank/DDBJ whole genome shotgun (WGS) entry which is preliminary data.</text>
</comment>
<keyword evidence="5 6" id="KW-0472">Membrane</keyword>
<sequence>AVILSYFFASILIIPSVLSKAELATAMPRAGGTYFYVERSLGPVWGLFGGLAGWFSLALKSAFAVVGMAVLIEVVLQMVFPARLEPWHLKAIAAACCLGFSALNIVSVRQTGRFQVLLVGILLAILALFVFFGAGAVEAVRFKGFLEKGWPAVFATAGLVFISFGGLTKAASIAEEVENPGRNLPLGMILAWLVVTLFYIGVIIITVGVVDGKELAGNLMPISLAASKFMGPVGFAVLGLAAIAAFVTTANGGILAASRSPMAMSRDQLLPPLLAQVSERFKTPHTSILLTGGFMIAAIVFLDIESLVKTASTLKIILFILTNASVIIMRESRIQSYRPKFKSPLYPYIHIFAILAYSALIIDMGKVPLLISAGFIGLSAAWFGLYVSRRVGRASAVMHVVERVTARELKTVTLENELR</sequence>
<dbReference type="GO" id="GO:0005886">
    <property type="term" value="C:plasma membrane"/>
    <property type="evidence" value="ECO:0007669"/>
    <property type="project" value="UniProtKB-SubCell"/>
</dbReference>
<keyword evidence="4 6" id="KW-1133">Transmembrane helix</keyword>
<dbReference type="PANTHER" id="PTHR42770:SF7">
    <property type="entry name" value="MEMBRANE PROTEIN"/>
    <property type="match status" value="1"/>
</dbReference>
<proteinExistence type="predicted"/>
<name>X1MC20_9ZZZZ</name>
<feature type="transmembrane region" description="Helical" evidence="6">
    <location>
        <begin position="87"/>
        <end position="107"/>
    </location>
</feature>
<feature type="transmembrane region" description="Helical" evidence="6">
    <location>
        <begin position="345"/>
        <end position="362"/>
    </location>
</feature>
<organism evidence="7">
    <name type="scientific">marine sediment metagenome</name>
    <dbReference type="NCBI Taxonomy" id="412755"/>
    <lineage>
        <taxon>unclassified sequences</taxon>
        <taxon>metagenomes</taxon>
        <taxon>ecological metagenomes</taxon>
    </lineage>
</organism>
<evidence type="ECO:0000256" key="4">
    <source>
        <dbReference type="ARBA" id="ARBA00022989"/>
    </source>
</evidence>
<accession>X1MC20</accession>
<dbReference type="Gene3D" id="1.20.1740.10">
    <property type="entry name" value="Amino acid/polyamine transporter I"/>
    <property type="match status" value="1"/>
</dbReference>
<evidence type="ECO:0000256" key="1">
    <source>
        <dbReference type="ARBA" id="ARBA00004651"/>
    </source>
</evidence>
<dbReference type="InterPro" id="IPR050367">
    <property type="entry name" value="APC_superfamily"/>
</dbReference>
<dbReference type="GO" id="GO:0022857">
    <property type="term" value="F:transmembrane transporter activity"/>
    <property type="evidence" value="ECO:0007669"/>
    <property type="project" value="InterPro"/>
</dbReference>
<dbReference type="Pfam" id="PF13520">
    <property type="entry name" value="AA_permease_2"/>
    <property type="match status" value="1"/>
</dbReference>
<dbReference type="EMBL" id="BARV01007127">
    <property type="protein sequence ID" value="GAI03904.1"/>
    <property type="molecule type" value="Genomic_DNA"/>
</dbReference>
<feature type="transmembrane region" description="Helical" evidence="6">
    <location>
        <begin position="286"/>
        <end position="304"/>
    </location>
</feature>
<evidence type="ECO:0008006" key="8">
    <source>
        <dbReference type="Google" id="ProtNLM"/>
    </source>
</evidence>
<feature type="transmembrane region" description="Helical" evidence="6">
    <location>
        <begin position="310"/>
        <end position="329"/>
    </location>
</feature>
<reference evidence="7" key="1">
    <citation type="journal article" date="2014" name="Front. Microbiol.">
        <title>High frequency of phylogenetically diverse reductive dehalogenase-homologous genes in deep subseafloor sedimentary metagenomes.</title>
        <authorList>
            <person name="Kawai M."/>
            <person name="Futagami T."/>
            <person name="Toyoda A."/>
            <person name="Takaki Y."/>
            <person name="Nishi S."/>
            <person name="Hori S."/>
            <person name="Arai W."/>
            <person name="Tsubouchi T."/>
            <person name="Morono Y."/>
            <person name="Uchiyama I."/>
            <person name="Ito T."/>
            <person name="Fujiyama A."/>
            <person name="Inagaki F."/>
            <person name="Takami H."/>
        </authorList>
    </citation>
    <scope>NUCLEOTIDE SEQUENCE</scope>
    <source>
        <strain evidence="7">Expedition CK06-06</strain>
    </source>
</reference>
<feature type="non-terminal residue" evidence="7">
    <location>
        <position position="419"/>
    </location>
</feature>
<dbReference type="InterPro" id="IPR002293">
    <property type="entry name" value="AA/rel_permease1"/>
</dbReference>
<feature type="transmembrane region" description="Helical" evidence="6">
    <location>
        <begin position="62"/>
        <end position="81"/>
    </location>
</feature>
<keyword evidence="3 6" id="KW-0812">Transmembrane</keyword>